<feature type="compositionally biased region" description="Polar residues" evidence="1">
    <location>
        <begin position="278"/>
        <end position="290"/>
    </location>
</feature>
<reference evidence="2" key="1">
    <citation type="submission" date="2020-02" db="EMBL/GenBank/DDBJ databases">
        <authorList>
            <person name="Meier V. D."/>
        </authorList>
    </citation>
    <scope>NUCLEOTIDE SEQUENCE</scope>
    <source>
        <strain evidence="2">AVDCRST_MAG83</strain>
    </source>
</reference>
<evidence type="ECO:0008006" key="3">
    <source>
        <dbReference type="Google" id="ProtNLM"/>
    </source>
</evidence>
<accession>A0A6J4IH95</accession>
<evidence type="ECO:0000256" key="1">
    <source>
        <dbReference type="SAM" id="MobiDB-lite"/>
    </source>
</evidence>
<dbReference type="AlphaFoldDB" id="A0A6J4IH95"/>
<organism evidence="2">
    <name type="scientific">uncultured Arthrobacter sp</name>
    <dbReference type="NCBI Taxonomy" id="114050"/>
    <lineage>
        <taxon>Bacteria</taxon>
        <taxon>Bacillati</taxon>
        <taxon>Actinomycetota</taxon>
        <taxon>Actinomycetes</taxon>
        <taxon>Micrococcales</taxon>
        <taxon>Micrococcaceae</taxon>
        <taxon>Arthrobacter</taxon>
        <taxon>environmental samples</taxon>
    </lineage>
</organism>
<proteinExistence type="predicted"/>
<dbReference type="EMBL" id="CADCTE010000121">
    <property type="protein sequence ID" value="CAA9250459.1"/>
    <property type="molecule type" value="Genomic_DNA"/>
</dbReference>
<gene>
    <name evidence="2" type="ORF">AVDCRST_MAG83-2590</name>
</gene>
<name>A0A6J4IH95_9MICC</name>
<protein>
    <recommendedName>
        <fullName evidence="3">FHA domain-containing protein</fullName>
    </recommendedName>
</protein>
<dbReference type="CDD" id="cd00060">
    <property type="entry name" value="FHA"/>
    <property type="match status" value="1"/>
</dbReference>
<feature type="region of interest" description="Disordered" evidence="1">
    <location>
        <begin position="269"/>
        <end position="303"/>
    </location>
</feature>
<evidence type="ECO:0000313" key="2">
    <source>
        <dbReference type="EMBL" id="CAA9250459.1"/>
    </source>
</evidence>
<sequence>MVAQLRLDVDLTFSLTEPGPDGGPDEVISGTVTAAGSSISIFCDNPGAFGGNLPSVSGVRTFAKLLADAGLDVTVTGPRGPLISLGAVETSMTQRLLTRSPHLRLGSPSVLAPLIHLGRRSLERSGSASLLPPSTPLPLVPTVNRRISRRITTTHYAPGGGRPRLIFVQDSARWNGQVPREFVLGQDRTTIGASADSDLQLPGLEELHAEILHDANDEYVLVPHGAVTGSVGGGPAVLRTGARVQLGSWCLAFFREEYADHGRPFGGRNGGEFAYQRPQRNPRTGVTEQDGSVGIGDPRRPPR</sequence>
<dbReference type="InterPro" id="IPR008984">
    <property type="entry name" value="SMAD_FHA_dom_sf"/>
</dbReference>
<dbReference type="SUPFAM" id="SSF49879">
    <property type="entry name" value="SMAD/FHA domain"/>
    <property type="match status" value="1"/>
</dbReference>